<reference evidence="9 10" key="1">
    <citation type="submission" date="2017-02" db="EMBL/GenBank/DDBJ databases">
        <authorList>
            <person name="Peterson S.W."/>
        </authorList>
    </citation>
    <scope>NUCLEOTIDE SEQUENCE [LARGE SCALE GENOMIC DNA]</scope>
    <source>
        <strain evidence="9">C6</strain>
    </source>
</reference>
<keyword evidence="3" id="KW-1134">Transmembrane beta strand</keyword>
<name>A0A1R7QFJ4_ACIJO</name>
<dbReference type="EMBL" id="FUUY01000009">
    <property type="protein sequence ID" value="SJX22971.1"/>
    <property type="molecule type" value="Genomic_DNA"/>
</dbReference>
<keyword evidence="4" id="KW-0812">Transmembrane</keyword>
<feature type="signal peptide" evidence="8">
    <location>
        <begin position="1"/>
        <end position="24"/>
    </location>
</feature>
<sequence precursor="true">MKNRLYKISIFSGLFMALTSQAWATDAFNLVGTGPISQGMGGSGVAYNIGSGAMLINPATLSAFETGRYASIGLDIINTDLKVKNIATGETAQSHSDGRNNGPYIAPELSFVWRNDNYALGIGAYASDGVGTQFGRESFLSRTTTNSINTGLDSFSRLLVLRIPVSFAYEINEKLSVGGSLDAVWTAVNLGFLLDTSQIETLAIQKNISGSLVPNLLSIPELSAGYLDINNEKTVGGGVDGWGLGGRVGLTYKPISQTTVGIAYNFKTNVGDLSGDADLTAVSGSLGPISLAGKAKLRDFEMPAALTIGINQQINSETIISFDYKRVFWNDVMDNLKVHFEQNDSKDNLDINLPLNYRDSNVYSLGMQYAANQKWTFRTGLHYAQMANSKEGILSIIPSTPTTNLTGGLSYAVTPRSVVDFSLAYGFKKKALNNAQPNTDKPIEVSHTQLAGALTYTTKF</sequence>
<dbReference type="GO" id="GO:0009279">
    <property type="term" value="C:cell outer membrane"/>
    <property type="evidence" value="ECO:0007669"/>
    <property type="project" value="UniProtKB-SubCell"/>
</dbReference>
<evidence type="ECO:0000256" key="1">
    <source>
        <dbReference type="ARBA" id="ARBA00004571"/>
    </source>
</evidence>
<dbReference type="InterPro" id="IPR005017">
    <property type="entry name" value="OMPP1/FadL/TodX"/>
</dbReference>
<evidence type="ECO:0000313" key="10">
    <source>
        <dbReference type="Proteomes" id="UP000196240"/>
    </source>
</evidence>
<keyword evidence="6" id="KW-0472">Membrane</keyword>
<dbReference type="SUPFAM" id="SSF56935">
    <property type="entry name" value="Porins"/>
    <property type="match status" value="1"/>
</dbReference>
<protein>
    <submittedName>
        <fullName evidence="9">Outer membrane protein P1</fullName>
    </submittedName>
</protein>
<accession>A0A1R7QFJ4</accession>
<evidence type="ECO:0000313" key="9">
    <source>
        <dbReference type="EMBL" id="SJX22971.1"/>
    </source>
</evidence>
<gene>
    <name evidence="9" type="primary">ompP1</name>
    <name evidence="9" type="ORF">ACNJC6_02624</name>
</gene>
<comment type="subcellular location">
    <subcellularLocation>
        <location evidence="1">Cell outer membrane</location>
        <topology evidence="1">Multi-pass membrane protein</topology>
    </subcellularLocation>
</comment>
<evidence type="ECO:0000256" key="6">
    <source>
        <dbReference type="ARBA" id="ARBA00023136"/>
    </source>
</evidence>
<keyword evidence="5 8" id="KW-0732">Signal</keyword>
<evidence type="ECO:0000256" key="4">
    <source>
        <dbReference type="ARBA" id="ARBA00022692"/>
    </source>
</evidence>
<evidence type="ECO:0000256" key="5">
    <source>
        <dbReference type="ARBA" id="ARBA00022729"/>
    </source>
</evidence>
<dbReference type="Proteomes" id="UP000196240">
    <property type="component" value="Unassembled WGS sequence"/>
</dbReference>
<evidence type="ECO:0000256" key="3">
    <source>
        <dbReference type="ARBA" id="ARBA00022452"/>
    </source>
</evidence>
<feature type="chain" id="PRO_5012774520" evidence="8">
    <location>
        <begin position="25"/>
        <end position="460"/>
    </location>
</feature>
<dbReference type="Gene3D" id="2.40.160.60">
    <property type="entry name" value="Outer membrane protein transport protein (OMPP1/FadL/TodX)"/>
    <property type="match status" value="1"/>
</dbReference>
<proteinExistence type="inferred from homology"/>
<evidence type="ECO:0000256" key="2">
    <source>
        <dbReference type="ARBA" id="ARBA00008163"/>
    </source>
</evidence>
<keyword evidence="7" id="KW-0998">Cell outer membrane</keyword>
<dbReference type="Pfam" id="PF03349">
    <property type="entry name" value="Toluene_X"/>
    <property type="match status" value="1"/>
</dbReference>
<dbReference type="PANTHER" id="PTHR35093">
    <property type="entry name" value="OUTER MEMBRANE PROTEIN NMB0088-RELATED"/>
    <property type="match status" value="1"/>
</dbReference>
<evidence type="ECO:0000256" key="8">
    <source>
        <dbReference type="SAM" id="SignalP"/>
    </source>
</evidence>
<dbReference type="AlphaFoldDB" id="A0A1R7QFJ4"/>
<dbReference type="PANTHER" id="PTHR35093:SF8">
    <property type="entry name" value="OUTER MEMBRANE PROTEIN NMB0088-RELATED"/>
    <property type="match status" value="1"/>
</dbReference>
<evidence type="ECO:0000256" key="7">
    <source>
        <dbReference type="ARBA" id="ARBA00023237"/>
    </source>
</evidence>
<dbReference type="GO" id="GO:0015483">
    <property type="term" value="F:long-chain fatty acid transporting porin activity"/>
    <property type="evidence" value="ECO:0007669"/>
    <property type="project" value="TreeGrafter"/>
</dbReference>
<organism evidence="9 10">
    <name type="scientific">Acinetobacter johnsonii</name>
    <dbReference type="NCBI Taxonomy" id="40214"/>
    <lineage>
        <taxon>Bacteria</taxon>
        <taxon>Pseudomonadati</taxon>
        <taxon>Pseudomonadota</taxon>
        <taxon>Gammaproteobacteria</taxon>
        <taxon>Moraxellales</taxon>
        <taxon>Moraxellaceae</taxon>
        <taxon>Acinetobacter</taxon>
    </lineage>
</organism>
<comment type="similarity">
    <text evidence="2">Belongs to the OmpP1/FadL family.</text>
</comment>